<dbReference type="AlphaFoldDB" id="A0A450Z4T5"/>
<feature type="transmembrane region" description="Helical" evidence="1">
    <location>
        <begin position="266"/>
        <end position="284"/>
    </location>
</feature>
<proteinExistence type="predicted"/>
<organism evidence="2">
    <name type="scientific">Candidatus Kentrum sp. TC</name>
    <dbReference type="NCBI Taxonomy" id="2126339"/>
    <lineage>
        <taxon>Bacteria</taxon>
        <taxon>Pseudomonadati</taxon>
        <taxon>Pseudomonadota</taxon>
        <taxon>Gammaproteobacteria</taxon>
        <taxon>Candidatus Kentrum</taxon>
    </lineage>
</organism>
<protein>
    <submittedName>
        <fullName evidence="2">Uncharacterized protein</fullName>
    </submittedName>
</protein>
<accession>A0A450Z4T5</accession>
<feature type="transmembrane region" description="Helical" evidence="1">
    <location>
        <begin position="6"/>
        <end position="26"/>
    </location>
</feature>
<sequence length="445" mass="50378">MTVPQIASASLIIATIGLVFTVWNSLRKKTSEEKEKGSGLNTATAEQNATVKIESGGKFVIDPISSGHEIEFPDSSLIVPRTSKLSEIPHEGNLDINLTEKYIRFFRSLSYLELLRSPNNIESRIISGVWDEVISALSSKGFQKHGSVFKSDTKNVEIKIHEVSCPGGISLNIQIEETPIRPLRRHQPDLVFNKFGAIREVIIFLPEPPPIDLDTLAIRIELHIETAYTALEREFINKVIHANRTVFRRVYDHVSVYFKSRGKEHILGKFWLGLAFGNMVLYFFDEDELKRTISHYKNTERYAAFGLSPFQLTCAVLTEAFPFDKTLAFKTLADDKPHRLPWVKAEYIEEAPLIHKAEQLLYGSDDYSALVLCSVRDYHLTTACPTEVESEVMPNLRLIRPQLCGEFKKSMSAWSAYASMITKKEASSKKSVGCFRDGKISKRMI</sequence>
<gene>
    <name evidence="2" type="ORF">BECKTC1821E_GA0114239_11326</name>
</gene>
<evidence type="ECO:0000256" key="1">
    <source>
        <dbReference type="SAM" id="Phobius"/>
    </source>
</evidence>
<dbReference type="EMBL" id="CAADFT010000132">
    <property type="protein sequence ID" value="VFK48796.1"/>
    <property type="molecule type" value="Genomic_DNA"/>
</dbReference>
<name>A0A450Z4T5_9GAMM</name>
<keyword evidence="1" id="KW-1133">Transmembrane helix</keyword>
<keyword evidence="1" id="KW-0472">Membrane</keyword>
<evidence type="ECO:0000313" key="2">
    <source>
        <dbReference type="EMBL" id="VFK48796.1"/>
    </source>
</evidence>
<keyword evidence="1" id="KW-0812">Transmembrane</keyword>
<reference evidence="2" key="1">
    <citation type="submission" date="2019-02" db="EMBL/GenBank/DDBJ databases">
        <authorList>
            <person name="Gruber-Vodicka R. H."/>
            <person name="Seah K. B. B."/>
        </authorList>
    </citation>
    <scope>NUCLEOTIDE SEQUENCE</scope>
    <source>
        <strain evidence="2">BECK_BZ125</strain>
    </source>
</reference>